<dbReference type="AlphaFoldDB" id="A0A916R8L1"/>
<dbReference type="OrthoDB" id="7912266at2"/>
<gene>
    <name evidence="3" type="ORF">GCM10011499_02010</name>
</gene>
<sequence length="511" mass="54158">MFDGISLLGAGVLSLLNWASLFNIAWASLLGIIIGALPGLTATMGVALLVTFTYGMPPDQAILSLLALYVGAIYGGSRTAILLAIPGTPASAATTLDGYPLARQGKAGMAMGIATTSSALGTLVGIFFLALIAPLLAEVALRFGSYEFFWLALFGVVISGQLTAIDNPIKGYIAGILGLLVAMVGMESLHGYQRFTFGIQPLGGGIDLIPAMVGAFGLAEILTVMKRRGIPTIITSTDRVIPRFKDVFRYRWTTIRSGIIGTFMGIIPGVGEDIGSWASYAAARRKSKEREKFGKGSVEGLVAAETGNSASIPGAMIPTLTLALPGSAAAAVLIAAMFIHGIRPGPMIMIENPGFVYQIVAILLLTTIAITIYGLSLTRLLVKVLLVPREKLMPVIYVLCVVGAFAITQRMFDVYVMLFFGFVGFILREMKYPMAPLVLGIILGELLDANLRRGLLLSDGDLTPFFVRPISAVLWIVIALTIAMSIPAISRPIQDFLAKRLGLGARGARDG</sequence>
<name>A0A916R8L1_9HYPH</name>
<evidence type="ECO:0000313" key="3">
    <source>
        <dbReference type="EMBL" id="GGA36262.1"/>
    </source>
</evidence>
<proteinExistence type="predicted"/>
<organism evidence="3 4">
    <name type="scientific">Pelagibacterium lentulum</name>
    <dbReference type="NCBI Taxonomy" id="2029865"/>
    <lineage>
        <taxon>Bacteria</taxon>
        <taxon>Pseudomonadati</taxon>
        <taxon>Pseudomonadota</taxon>
        <taxon>Alphaproteobacteria</taxon>
        <taxon>Hyphomicrobiales</taxon>
        <taxon>Devosiaceae</taxon>
        <taxon>Pelagibacterium</taxon>
    </lineage>
</organism>
<dbReference type="EMBL" id="BMKB01000001">
    <property type="protein sequence ID" value="GGA36262.1"/>
    <property type="molecule type" value="Genomic_DNA"/>
</dbReference>
<dbReference type="Pfam" id="PF01970">
    <property type="entry name" value="TctA"/>
    <property type="match status" value="1"/>
</dbReference>
<feature type="domain" description="DUF112" evidence="2">
    <location>
        <begin position="22"/>
        <end position="439"/>
    </location>
</feature>
<feature type="transmembrane region" description="Helical" evidence="1">
    <location>
        <begin position="201"/>
        <end position="219"/>
    </location>
</feature>
<keyword evidence="4" id="KW-1185">Reference proteome</keyword>
<feature type="transmembrane region" description="Helical" evidence="1">
    <location>
        <begin position="354"/>
        <end position="375"/>
    </location>
</feature>
<protein>
    <submittedName>
        <fullName evidence="3">Transporter</fullName>
    </submittedName>
</protein>
<comment type="caution">
    <text evidence="3">The sequence shown here is derived from an EMBL/GenBank/DDBJ whole genome shotgun (WGS) entry which is preliminary data.</text>
</comment>
<dbReference type="InterPro" id="IPR002823">
    <property type="entry name" value="DUF112_TM"/>
</dbReference>
<evidence type="ECO:0000313" key="4">
    <source>
        <dbReference type="Proteomes" id="UP000596977"/>
    </source>
</evidence>
<feature type="transmembrane region" description="Helical" evidence="1">
    <location>
        <begin position="32"/>
        <end position="54"/>
    </location>
</feature>
<accession>A0A916R8L1</accession>
<feature type="transmembrane region" description="Helical" evidence="1">
    <location>
        <begin position="472"/>
        <end position="490"/>
    </location>
</feature>
<dbReference type="PANTHER" id="PTHR35342:SF5">
    <property type="entry name" value="TRICARBOXYLIC TRANSPORT PROTEIN"/>
    <property type="match status" value="1"/>
</dbReference>
<evidence type="ECO:0000256" key="1">
    <source>
        <dbReference type="SAM" id="Phobius"/>
    </source>
</evidence>
<keyword evidence="1" id="KW-0812">Transmembrane</keyword>
<reference evidence="3 4" key="1">
    <citation type="journal article" date="2014" name="Int. J. Syst. Evol. Microbiol.">
        <title>Complete genome sequence of Corynebacterium casei LMG S-19264T (=DSM 44701T), isolated from a smear-ripened cheese.</title>
        <authorList>
            <consortium name="US DOE Joint Genome Institute (JGI-PGF)"/>
            <person name="Walter F."/>
            <person name="Albersmeier A."/>
            <person name="Kalinowski J."/>
            <person name="Ruckert C."/>
        </authorList>
    </citation>
    <scope>NUCLEOTIDE SEQUENCE [LARGE SCALE GENOMIC DNA]</scope>
    <source>
        <strain evidence="3 4">CGMCC 1.15896</strain>
    </source>
</reference>
<feature type="transmembrane region" description="Helical" evidence="1">
    <location>
        <begin position="148"/>
        <end position="165"/>
    </location>
</feature>
<dbReference type="Proteomes" id="UP000596977">
    <property type="component" value="Unassembled WGS sequence"/>
</dbReference>
<feature type="transmembrane region" description="Helical" evidence="1">
    <location>
        <begin position="7"/>
        <end position="26"/>
    </location>
</feature>
<keyword evidence="1" id="KW-1133">Transmembrane helix</keyword>
<evidence type="ECO:0000259" key="2">
    <source>
        <dbReference type="Pfam" id="PF01970"/>
    </source>
</evidence>
<feature type="transmembrane region" description="Helical" evidence="1">
    <location>
        <begin position="322"/>
        <end position="342"/>
    </location>
</feature>
<feature type="transmembrane region" description="Helical" evidence="1">
    <location>
        <begin position="395"/>
        <end position="427"/>
    </location>
</feature>
<keyword evidence="1" id="KW-0472">Membrane</keyword>
<dbReference type="RefSeq" id="WP_127070657.1">
    <property type="nucleotide sequence ID" value="NZ_BMKB01000001.1"/>
</dbReference>
<feature type="transmembrane region" description="Helical" evidence="1">
    <location>
        <begin position="66"/>
        <end position="87"/>
    </location>
</feature>
<feature type="transmembrane region" description="Helical" evidence="1">
    <location>
        <begin position="107"/>
        <end position="136"/>
    </location>
</feature>
<dbReference type="PANTHER" id="PTHR35342">
    <property type="entry name" value="TRICARBOXYLIC TRANSPORT PROTEIN"/>
    <property type="match status" value="1"/>
</dbReference>